<gene>
    <name evidence="2" type="ORF">PM006_13970</name>
</gene>
<feature type="transmembrane region" description="Helical" evidence="1">
    <location>
        <begin position="83"/>
        <end position="106"/>
    </location>
</feature>
<reference evidence="2" key="1">
    <citation type="submission" date="2023-01" db="EMBL/GenBank/DDBJ databases">
        <title>Human gut microbiome strain richness.</title>
        <authorList>
            <person name="Chen-Liaw A."/>
        </authorList>
    </citation>
    <scope>NUCLEOTIDE SEQUENCE</scope>
    <source>
        <strain evidence="2">B1_m1001713B170214d0_201011</strain>
    </source>
</reference>
<feature type="transmembrane region" description="Helical" evidence="1">
    <location>
        <begin position="381"/>
        <end position="406"/>
    </location>
</feature>
<feature type="transmembrane region" description="Helical" evidence="1">
    <location>
        <begin position="118"/>
        <end position="143"/>
    </location>
</feature>
<name>A0AAW6AX09_CLOSY</name>
<feature type="transmembrane region" description="Helical" evidence="1">
    <location>
        <begin position="30"/>
        <end position="46"/>
    </location>
</feature>
<accession>A0AAW6AX09</accession>
<keyword evidence="1" id="KW-1133">Transmembrane helix</keyword>
<evidence type="ECO:0000313" key="3">
    <source>
        <dbReference type="Proteomes" id="UP001300871"/>
    </source>
</evidence>
<feature type="transmembrane region" description="Helical" evidence="1">
    <location>
        <begin position="58"/>
        <end position="77"/>
    </location>
</feature>
<dbReference type="AlphaFoldDB" id="A0AAW6AX09"/>
<sequence>MKIKVNYCYSFLLVIVPIICNYRIFPIPLLYAFFLLGLILCIDEVWNGGRASGINSGFLLFILCAIITSISVQIAGLDISLRVFVIRITLLVLFFINVFIYAFNVVDFEYIYKLYRNICLALTALIIFQYFLSLIGHPVSFIFPDLSVTTGDKLPTNFYRIQQVNSGRFSTFFLEPAHQAQYILPCLGLLLVYDAEDISYSKRLLFAIALSIGLVATTSMQGILGALIIWGYYAFTILKGRNKKKLQYLFLLIPIFIVGMYCLYQQPIIREQFQKKIMSLLDLNTGFNTSMYLRVKIGWDCYKDSNWIYKLFGCGYSNAGHYLTQTGIGYHYYADANQIGYMSGASKLFVEFGLIGVVLLVFGIIKQSILFKDKTINVIFLSWLILLFTSDCFDGWVTMLPLTFIFSRSLILRKSIYT</sequence>
<evidence type="ECO:0000313" key="2">
    <source>
        <dbReference type="EMBL" id="MDB2001312.1"/>
    </source>
</evidence>
<keyword evidence="1" id="KW-0812">Transmembrane</keyword>
<feature type="transmembrane region" description="Helical" evidence="1">
    <location>
        <begin position="205"/>
        <end position="234"/>
    </location>
</feature>
<keyword evidence="1" id="KW-0472">Membrane</keyword>
<organism evidence="2 3">
    <name type="scientific">Clostridium symbiosum</name>
    <name type="common">Bacteroides symbiosus</name>
    <dbReference type="NCBI Taxonomy" id="1512"/>
    <lineage>
        <taxon>Bacteria</taxon>
        <taxon>Bacillati</taxon>
        <taxon>Bacillota</taxon>
        <taxon>Clostridia</taxon>
        <taxon>Lachnospirales</taxon>
        <taxon>Lachnospiraceae</taxon>
        <taxon>Otoolea</taxon>
    </lineage>
</organism>
<feature type="transmembrane region" description="Helical" evidence="1">
    <location>
        <begin position="348"/>
        <end position="369"/>
    </location>
</feature>
<dbReference type="Proteomes" id="UP001300871">
    <property type="component" value="Unassembled WGS sequence"/>
</dbReference>
<proteinExistence type="predicted"/>
<dbReference type="EMBL" id="JAQLGM010000036">
    <property type="protein sequence ID" value="MDB2001312.1"/>
    <property type="molecule type" value="Genomic_DNA"/>
</dbReference>
<comment type="caution">
    <text evidence="2">The sequence shown here is derived from an EMBL/GenBank/DDBJ whole genome shotgun (WGS) entry which is preliminary data.</text>
</comment>
<dbReference type="GeneID" id="57967853"/>
<evidence type="ECO:0000256" key="1">
    <source>
        <dbReference type="SAM" id="Phobius"/>
    </source>
</evidence>
<dbReference type="RefSeq" id="WP_150027239.1">
    <property type="nucleotide sequence ID" value="NZ_JANKAG010000002.1"/>
</dbReference>
<feature type="transmembrane region" description="Helical" evidence="1">
    <location>
        <begin position="7"/>
        <end position="24"/>
    </location>
</feature>
<feature type="transmembrane region" description="Helical" evidence="1">
    <location>
        <begin position="246"/>
        <end position="264"/>
    </location>
</feature>
<protein>
    <recommendedName>
        <fullName evidence="4">O-Antigen ligase</fullName>
    </recommendedName>
</protein>
<evidence type="ECO:0008006" key="4">
    <source>
        <dbReference type="Google" id="ProtNLM"/>
    </source>
</evidence>